<dbReference type="RefSeq" id="WP_053767364.1">
    <property type="nucleotide sequence ID" value="NZ_LHCI01000106.1"/>
</dbReference>
<dbReference type="EMBL" id="LHCI01000106">
    <property type="protein sequence ID" value="KOX89545.1"/>
    <property type="molecule type" value="Genomic_DNA"/>
</dbReference>
<evidence type="ECO:0000313" key="1">
    <source>
        <dbReference type="EMBL" id="KOX89545.1"/>
    </source>
</evidence>
<reference evidence="1 2" key="1">
    <citation type="submission" date="2015-07" db="EMBL/GenBank/DDBJ databases">
        <authorList>
            <person name="Noorani M."/>
        </authorList>
    </citation>
    <scope>NUCLEOTIDE SEQUENCE [LARGE SCALE GENOMIC DNA]</scope>
    <source>
        <strain evidence="2">ATCC 25104 / DSM 625 / JCM 10724 / NBRC 103206 / NCIMB 11243 / YT-1</strain>
    </source>
</reference>
<organism evidence="1 2">
    <name type="scientific">Thermus aquaticus</name>
    <dbReference type="NCBI Taxonomy" id="271"/>
    <lineage>
        <taxon>Bacteria</taxon>
        <taxon>Thermotogati</taxon>
        <taxon>Deinococcota</taxon>
        <taxon>Deinococci</taxon>
        <taxon>Thermales</taxon>
        <taxon>Thermaceae</taxon>
        <taxon>Thermus</taxon>
    </lineage>
</organism>
<name>A0A0M9AF18_THEAQ</name>
<dbReference type="Proteomes" id="UP000037685">
    <property type="component" value="Unassembled WGS sequence"/>
</dbReference>
<comment type="caution">
    <text evidence="1">The sequence shown here is derived from an EMBL/GenBank/DDBJ whole genome shotgun (WGS) entry which is preliminary data.</text>
</comment>
<dbReference type="AlphaFoldDB" id="A0A0M9AF18"/>
<proteinExistence type="predicted"/>
<gene>
    <name evidence="1" type="ORF">BVI061214_00713</name>
</gene>
<dbReference type="PATRIC" id="fig|271.14.peg.795"/>
<accession>A0A0M9AF18</accession>
<evidence type="ECO:0000313" key="2">
    <source>
        <dbReference type="Proteomes" id="UP000037685"/>
    </source>
</evidence>
<sequence length="245" mass="26152">MRRWIWLFLLGLGALAQGRLEAGAYFQGGLFPTLEAGFALEEGEVYLRLQPGRGGLGYLGGVALGPLGYLGYGLQGEVGEGGLGGAVFLEGGAGPLALEGRLSYRPQAAFPLFPEEGLWGRFALRYRLAPKEVVGLLLEGGRAEATYALREGATYTLGLGVAGLPYLVLGFKGEMGEGGEVLDLALRLGGVNRLEGGLYLGEASLLFILSHPWAGSLTLWLGDLGLEAGFRESPYAWVRYAWRWP</sequence>
<protein>
    <submittedName>
        <fullName evidence="1">Uncharacterized protein</fullName>
    </submittedName>
</protein>